<dbReference type="InterPro" id="IPR037653">
    <property type="entry name" value="Cbp6"/>
</dbReference>
<dbReference type="GO" id="GO:0043022">
    <property type="term" value="F:ribosome binding"/>
    <property type="evidence" value="ECO:0007669"/>
    <property type="project" value="EnsemblFungi"/>
</dbReference>
<dbReference type="KEGG" id="kng:KNAG_0B01390"/>
<dbReference type="PANTHER" id="PTHR28250:SF1">
    <property type="entry name" value="CYTOCHROME B PRE-MRNA-PROCESSING PROTEIN 6"/>
    <property type="match status" value="1"/>
</dbReference>
<dbReference type="GeneID" id="34524236"/>
<evidence type="ECO:0000313" key="1">
    <source>
        <dbReference type="EMBL" id="CCK68586.1"/>
    </source>
</evidence>
<accession>J7S4I2</accession>
<evidence type="ECO:0000313" key="2">
    <source>
        <dbReference type="Proteomes" id="UP000006310"/>
    </source>
</evidence>
<proteinExistence type="predicted"/>
<dbReference type="GO" id="GO:0005761">
    <property type="term" value="C:mitochondrial ribosome"/>
    <property type="evidence" value="ECO:0007669"/>
    <property type="project" value="EnsemblFungi"/>
</dbReference>
<reference evidence="1 2" key="1">
    <citation type="journal article" date="2011" name="Proc. Natl. Acad. Sci. U.S.A.">
        <title>Evolutionary erosion of yeast sex chromosomes by mating-type switching accidents.</title>
        <authorList>
            <person name="Gordon J.L."/>
            <person name="Armisen D."/>
            <person name="Proux-Wera E."/>
            <person name="Oheigeartaigh S.S."/>
            <person name="Byrne K.P."/>
            <person name="Wolfe K.H."/>
        </authorList>
    </citation>
    <scope>NUCLEOTIDE SEQUENCE [LARGE SCALE GENOMIC DNA]</scope>
    <source>
        <strain evidence="2">ATCC MYA-139 / BCRC 22969 / CBS 8797 / CCRC 22969 / KCTC 17520 / NBRC 10181 / NCYC 3082</strain>
    </source>
</reference>
<sequence>MSSPVREGAKQMVRLLERMPDERIKHLVSFKQTQMDRFKRVAGLPTSSGESDTGTASVKKPTVNEIKDILNRTNGPLGMKKDMLEKLQAAIPRDQFTDESLRGQVQSMENLLSNKYKNYYDVGDKLYHPAGNPGYYQRIMNELSGQKRESFFTAMRTVFFGK</sequence>
<dbReference type="RefSeq" id="XP_022462832.1">
    <property type="nucleotide sequence ID" value="XM_022611421.1"/>
</dbReference>
<dbReference type="STRING" id="1071383.J7S4I2"/>
<dbReference type="EMBL" id="HE978315">
    <property type="protein sequence ID" value="CCK68586.1"/>
    <property type="molecule type" value="Genomic_DNA"/>
</dbReference>
<protein>
    <recommendedName>
        <fullName evidence="3">Cytochrome B pre-mRNA-processing protein 6</fullName>
    </recommendedName>
</protein>
<keyword evidence="2" id="KW-1185">Reference proteome</keyword>
<evidence type="ECO:0008006" key="3">
    <source>
        <dbReference type="Google" id="ProtNLM"/>
    </source>
</evidence>
<name>J7S4I2_HUIN7</name>
<dbReference type="GO" id="GO:0070131">
    <property type="term" value="P:positive regulation of mitochondrial translation"/>
    <property type="evidence" value="ECO:0007669"/>
    <property type="project" value="EnsemblFungi"/>
</dbReference>
<dbReference type="HOGENOM" id="CLU_149479_0_0_1"/>
<dbReference type="GO" id="GO:0034551">
    <property type="term" value="P:mitochondrial respiratory chain complex III assembly"/>
    <property type="evidence" value="ECO:0007669"/>
    <property type="project" value="EnsemblFungi"/>
</dbReference>
<organism evidence="1 2">
    <name type="scientific">Huiozyma naganishii (strain ATCC MYA-139 / BCRC 22969 / CBS 8797 / KCTC 17520 / NBRC 10181 / NCYC 3082 / Yp74L-3)</name>
    <name type="common">Yeast</name>
    <name type="synonym">Kazachstania naganishii</name>
    <dbReference type="NCBI Taxonomy" id="1071383"/>
    <lineage>
        <taxon>Eukaryota</taxon>
        <taxon>Fungi</taxon>
        <taxon>Dikarya</taxon>
        <taxon>Ascomycota</taxon>
        <taxon>Saccharomycotina</taxon>
        <taxon>Saccharomycetes</taxon>
        <taxon>Saccharomycetales</taxon>
        <taxon>Saccharomycetaceae</taxon>
        <taxon>Huiozyma</taxon>
    </lineage>
</organism>
<dbReference type="AlphaFoldDB" id="J7S4I2"/>
<dbReference type="Proteomes" id="UP000006310">
    <property type="component" value="Chromosome 2"/>
</dbReference>
<dbReference type="OrthoDB" id="2107880at2759"/>
<dbReference type="Pfam" id="PF20180">
    <property type="entry name" value="UQCC2_CBP6"/>
    <property type="match status" value="1"/>
</dbReference>
<dbReference type="PANTHER" id="PTHR28250">
    <property type="entry name" value="CYTOCHROME B PRE-MRNA-PROCESSING PROTEIN 6"/>
    <property type="match status" value="1"/>
</dbReference>
<dbReference type="OMA" id="PRYYDRI"/>
<dbReference type="eggNOG" id="ENOG502SAQZ">
    <property type="taxonomic scope" value="Eukaryota"/>
</dbReference>
<gene>
    <name evidence="1" type="primary">KNAG0B01390</name>
    <name evidence="1" type="ordered locus">KNAG_0B01390</name>
</gene>
<reference evidence="2" key="2">
    <citation type="submission" date="2012-08" db="EMBL/GenBank/DDBJ databases">
        <title>Genome sequence of Kazachstania naganishii.</title>
        <authorList>
            <person name="Gordon J.L."/>
            <person name="Armisen D."/>
            <person name="Proux-Wera E."/>
            <person name="OhEigeartaigh S.S."/>
            <person name="Byrne K.P."/>
            <person name="Wolfe K.H."/>
        </authorList>
    </citation>
    <scope>NUCLEOTIDE SEQUENCE [LARGE SCALE GENOMIC DNA]</scope>
    <source>
        <strain evidence="2">ATCC MYA-139 / BCRC 22969 / CBS 8797 / CCRC 22969 / KCTC 17520 / NBRC 10181 / NCYC 3082</strain>
    </source>
</reference>
<dbReference type="GO" id="GO:0050821">
    <property type="term" value="P:protein stabilization"/>
    <property type="evidence" value="ECO:0007669"/>
    <property type="project" value="EnsemblFungi"/>
</dbReference>
<dbReference type="GO" id="GO:0061671">
    <property type="term" value="C:Cbp3p-Cbp6 complex"/>
    <property type="evidence" value="ECO:0007669"/>
    <property type="project" value="EnsemblFungi"/>
</dbReference>